<dbReference type="GO" id="GO:0006139">
    <property type="term" value="P:nucleobase-containing compound metabolic process"/>
    <property type="evidence" value="ECO:0007669"/>
    <property type="project" value="InterPro"/>
</dbReference>
<proteinExistence type="predicted"/>
<dbReference type="eggNOG" id="COG1199">
    <property type="taxonomic scope" value="Bacteria"/>
</dbReference>
<dbReference type="GO" id="GO:0016818">
    <property type="term" value="F:hydrolase activity, acting on acid anhydrides, in phosphorus-containing anhydrides"/>
    <property type="evidence" value="ECO:0007669"/>
    <property type="project" value="InterPro"/>
</dbReference>
<dbReference type="Pfam" id="PF13307">
    <property type="entry name" value="Helicase_C_2"/>
    <property type="match status" value="1"/>
</dbReference>
<dbReference type="AlphaFoldDB" id="W4RIW9"/>
<comment type="caution">
    <text evidence="2">The sequence shown here is derived from an EMBL/GenBank/DDBJ whole genome shotgun (WGS) entry which is preliminary data.</text>
</comment>
<keyword evidence="3" id="KW-1185">Reference proteome</keyword>
<dbReference type="InterPro" id="IPR027417">
    <property type="entry name" value="P-loop_NTPase"/>
</dbReference>
<dbReference type="GO" id="GO:0004386">
    <property type="term" value="F:helicase activity"/>
    <property type="evidence" value="ECO:0007669"/>
    <property type="project" value="UniProtKB-KW"/>
</dbReference>
<name>W4RIW9_9BACI</name>
<keyword evidence="2" id="KW-0067">ATP-binding</keyword>
<accession>W4RIW9</accession>
<feature type="domain" description="ATP-dependent helicase C-terminal" evidence="1">
    <location>
        <begin position="2"/>
        <end position="81"/>
    </location>
</feature>
<protein>
    <submittedName>
        <fullName evidence="2">DinG family ATP-dependent helicase YoaA</fullName>
    </submittedName>
</protein>
<reference evidence="2 3" key="1">
    <citation type="submission" date="2013-12" db="EMBL/GenBank/DDBJ databases">
        <title>NBRP : Genome information of microbial organism related human and environment.</title>
        <authorList>
            <person name="Hattori M."/>
            <person name="Oshima K."/>
            <person name="Inaba H."/>
            <person name="Suda W."/>
            <person name="Sakamoto M."/>
            <person name="Iino T."/>
            <person name="Kitahara M."/>
            <person name="Oshida Y."/>
            <person name="Iida T."/>
            <person name="Kudo T."/>
            <person name="Itoh T."/>
            <person name="Ahmed I."/>
            <person name="Ohkuma M."/>
        </authorList>
    </citation>
    <scope>NUCLEOTIDE SEQUENCE [LARGE SCALE GENOMIC DNA]</scope>
    <source>
        <strain evidence="2 3">JCM 21738</strain>
    </source>
</reference>
<dbReference type="InterPro" id="IPR006555">
    <property type="entry name" value="ATP-dep_Helicase_C"/>
</dbReference>
<evidence type="ECO:0000313" key="3">
    <source>
        <dbReference type="Proteomes" id="UP000018949"/>
    </source>
</evidence>
<sequence length="101" mass="11199">MIIVRLPFTPPDEPITAAKCALIKENGGSPFSELSLPEAVLRFKQGFGRLIRTSNDKGLILIFDRRLVTTSYGSAFLQSVPDIPVKKGSITEIVDMIHDWL</sequence>
<keyword evidence="2" id="KW-0347">Helicase</keyword>
<evidence type="ECO:0000313" key="2">
    <source>
        <dbReference type="EMBL" id="GAE43514.1"/>
    </source>
</evidence>
<dbReference type="Proteomes" id="UP000018949">
    <property type="component" value="Unassembled WGS sequence"/>
</dbReference>
<dbReference type="EMBL" id="BAUW01000001">
    <property type="protein sequence ID" value="GAE43514.1"/>
    <property type="molecule type" value="Genomic_DNA"/>
</dbReference>
<dbReference type="GO" id="GO:0003676">
    <property type="term" value="F:nucleic acid binding"/>
    <property type="evidence" value="ECO:0007669"/>
    <property type="project" value="InterPro"/>
</dbReference>
<dbReference type="GO" id="GO:0005524">
    <property type="term" value="F:ATP binding"/>
    <property type="evidence" value="ECO:0007669"/>
    <property type="project" value="InterPro"/>
</dbReference>
<gene>
    <name evidence="2" type="ORF">JCM21738_152</name>
</gene>
<keyword evidence="2" id="KW-0378">Hydrolase</keyword>
<organism evidence="2 3">
    <name type="scientific">Mesobacillus boroniphilus JCM 21738</name>
    <dbReference type="NCBI Taxonomy" id="1294265"/>
    <lineage>
        <taxon>Bacteria</taxon>
        <taxon>Bacillati</taxon>
        <taxon>Bacillota</taxon>
        <taxon>Bacilli</taxon>
        <taxon>Bacillales</taxon>
        <taxon>Bacillaceae</taxon>
        <taxon>Mesobacillus</taxon>
    </lineage>
</organism>
<evidence type="ECO:0000259" key="1">
    <source>
        <dbReference type="Pfam" id="PF13307"/>
    </source>
</evidence>
<dbReference type="Gene3D" id="3.40.50.300">
    <property type="entry name" value="P-loop containing nucleotide triphosphate hydrolases"/>
    <property type="match status" value="1"/>
</dbReference>
<keyword evidence="2" id="KW-0547">Nucleotide-binding</keyword>